<dbReference type="InterPro" id="IPR013830">
    <property type="entry name" value="SGNH_hydro"/>
</dbReference>
<organism evidence="2 3">
    <name type="scientific">Desulfosporosinus metallidurans</name>
    <dbReference type="NCBI Taxonomy" id="1888891"/>
    <lineage>
        <taxon>Bacteria</taxon>
        <taxon>Bacillati</taxon>
        <taxon>Bacillota</taxon>
        <taxon>Clostridia</taxon>
        <taxon>Eubacteriales</taxon>
        <taxon>Desulfitobacteriaceae</taxon>
        <taxon>Desulfosporosinus</taxon>
    </lineage>
</organism>
<protein>
    <submittedName>
        <fullName evidence="2">Lipase/Acylhydrolase with GDSL-like motif</fullName>
    </submittedName>
</protein>
<dbReference type="InterPro" id="IPR051532">
    <property type="entry name" value="Ester_Hydrolysis_Enzymes"/>
</dbReference>
<reference evidence="2 3" key="1">
    <citation type="submission" date="2016-09" db="EMBL/GenBank/DDBJ databases">
        <title>Complete genome of Desulfosporosinus sp. OL.</title>
        <authorList>
            <person name="Mardanov A."/>
            <person name="Beletsky A."/>
            <person name="Panova A."/>
            <person name="Karnachuk O."/>
            <person name="Ravin N."/>
        </authorList>
    </citation>
    <scope>NUCLEOTIDE SEQUENCE [LARGE SCALE GENOMIC DNA]</scope>
    <source>
        <strain evidence="2 3">OL</strain>
    </source>
</reference>
<comment type="caution">
    <text evidence="2">The sequence shown here is derived from an EMBL/GenBank/DDBJ whole genome shotgun (WGS) entry which is preliminary data.</text>
</comment>
<sequence length="223" mass="24774">MNALHAYPELIGSLKAVIKVNVYLALGDSITAGYGVESPFSFPSLYAAFLQRHNPDLHMINCGVNGLSTCGLLDLLQTNHNLRHSVSQASLITLTIGSNDLLHLIGNPNQIMNTSLKHMFNTMGQNLTQIGDTFRRLNSRATVKVATLYNPLPAGPYVQYFEQAQGVLDNANAMIVTWAKRYGADPVYIDREFRGKERLLIDRDYVHPNAAGYQVMAKTFARY</sequence>
<dbReference type="GO" id="GO:0004622">
    <property type="term" value="F:phosphatidylcholine lysophospholipase activity"/>
    <property type="evidence" value="ECO:0007669"/>
    <property type="project" value="TreeGrafter"/>
</dbReference>
<dbReference type="PANTHER" id="PTHR30383:SF5">
    <property type="entry name" value="SGNH HYDROLASE-TYPE ESTERASE DOMAIN-CONTAINING PROTEIN"/>
    <property type="match status" value="1"/>
</dbReference>
<dbReference type="SUPFAM" id="SSF52266">
    <property type="entry name" value="SGNH hydrolase"/>
    <property type="match status" value="1"/>
</dbReference>
<dbReference type="Pfam" id="PF13472">
    <property type="entry name" value="Lipase_GDSL_2"/>
    <property type="match status" value="1"/>
</dbReference>
<keyword evidence="3" id="KW-1185">Reference proteome</keyword>
<feature type="domain" description="SGNH hydrolase-type esterase" evidence="1">
    <location>
        <begin position="25"/>
        <end position="215"/>
    </location>
</feature>
<accession>A0A1Q8QLE3</accession>
<dbReference type="Gene3D" id="3.40.50.1110">
    <property type="entry name" value="SGNH hydrolase"/>
    <property type="match status" value="1"/>
</dbReference>
<keyword evidence="2" id="KW-0378">Hydrolase</keyword>
<dbReference type="EMBL" id="MLBF01000047">
    <property type="protein sequence ID" value="OLN28088.1"/>
    <property type="molecule type" value="Genomic_DNA"/>
</dbReference>
<dbReference type="STRING" id="1888891.DSOL_4232"/>
<dbReference type="PANTHER" id="PTHR30383">
    <property type="entry name" value="THIOESTERASE 1/PROTEASE 1/LYSOPHOSPHOLIPASE L1"/>
    <property type="match status" value="1"/>
</dbReference>
<dbReference type="AlphaFoldDB" id="A0A1Q8QLE3"/>
<dbReference type="Proteomes" id="UP000186102">
    <property type="component" value="Unassembled WGS sequence"/>
</dbReference>
<proteinExistence type="predicted"/>
<evidence type="ECO:0000259" key="1">
    <source>
        <dbReference type="Pfam" id="PF13472"/>
    </source>
</evidence>
<dbReference type="InterPro" id="IPR036514">
    <property type="entry name" value="SGNH_hydro_sf"/>
</dbReference>
<name>A0A1Q8QLE3_9FIRM</name>
<gene>
    <name evidence="2" type="ORF">DSOL_4232</name>
</gene>
<evidence type="ECO:0000313" key="3">
    <source>
        <dbReference type="Proteomes" id="UP000186102"/>
    </source>
</evidence>
<evidence type="ECO:0000313" key="2">
    <source>
        <dbReference type="EMBL" id="OLN28088.1"/>
    </source>
</evidence>